<name>A0A0H5R6K1_9EUKA</name>
<dbReference type="AlphaFoldDB" id="A0A0H5R6K1"/>
<organism evidence="3">
    <name type="scientific">Spongospora subterranea</name>
    <dbReference type="NCBI Taxonomy" id="70186"/>
    <lineage>
        <taxon>Eukaryota</taxon>
        <taxon>Sar</taxon>
        <taxon>Rhizaria</taxon>
        <taxon>Endomyxa</taxon>
        <taxon>Phytomyxea</taxon>
        <taxon>Plasmodiophorida</taxon>
        <taxon>Plasmodiophoridae</taxon>
        <taxon>Spongospora</taxon>
    </lineage>
</organism>
<evidence type="ECO:0000313" key="3">
    <source>
        <dbReference type="EMBL" id="CRZ09748.1"/>
    </source>
</evidence>
<accession>A0A0H5R6K1</accession>
<reference evidence="3" key="1">
    <citation type="submission" date="2015-04" db="EMBL/GenBank/DDBJ databases">
        <title>The genome sequence of the plant pathogenic Rhizarian Plasmodiophora brassicae reveals insights in its biotrophic life cycle and the origin of chitin synthesis.</title>
        <authorList>
            <person name="Schwelm A."/>
            <person name="Fogelqvist J."/>
            <person name="Knaust A."/>
            <person name="Julke S."/>
            <person name="Lilja T."/>
            <person name="Dhandapani V."/>
            <person name="Bonilla-Rosso G."/>
            <person name="Karlsson M."/>
            <person name="Shevchenko A."/>
            <person name="Choi S.R."/>
            <person name="Kim H.G."/>
            <person name="Park J.Y."/>
            <person name="Lim Y.P."/>
            <person name="Ludwig-Muller J."/>
            <person name="Dixelius C."/>
        </authorList>
    </citation>
    <scope>NUCLEOTIDE SEQUENCE</scope>
    <source>
        <tissue evidence="3">Potato root galls</tissue>
    </source>
</reference>
<keyword evidence="1" id="KW-0175">Coiled coil</keyword>
<evidence type="ECO:0000256" key="2">
    <source>
        <dbReference type="SAM" id="MobiDB-lite"/>
    </source>
</evidence>
<protein>
    <submittedName>
        <fullName evidence="3">Uncharacterized protein</fullName>
    </submittedName>
</protein>
<feature type="coiled-coil region" evidence="1">
    <location>
        <begin position="60"/>
        <end position="119"/>
    </location>
</feature>
<proteinExistence type="predicted"/>
<dbReference type="EMBL" id="HACM01009306">
    <property type="protein sequence ID" value="CRZ09748.1"/>
    <property type="molecule type" value="Transcribed_RNA"/>
</dbReference>
<sequence length="282" mass="31906">MSSSGRKPLSNVNENTSRALQLNQWKEAREVSKKRDRVPDGISAVEVQLRKKTKSQQKDISDLQCLVNKHETELAEALAKSEKLQQECTDMSVRYDIQLEKYNRIKSALIAAVNEHENDRDHIRALEEKCSHIDSLKSHIVEISLMYNCMVATSAMQTPLPKPNPVVERSVITNARVHDAEKAALQAEIKVLKTKNATLQVRCDELLFSQQLLLQQNAEVIQNGVEYISEREAQHIADRDADKEVVATAMESLESDLTKSLDKSLKKIEELQEEIAALKNSH</sequence>
<feature type="region of interest" description="Disordered" evidence="2">
    <location>
        <begin position="1"/>
        <end position="21"/>
    </location>
</feature>
<feature type="coiled-coil region" evidence="1">
    <location>
        <begin position="175"/>
        <end position="202"/>
    </location>
</feature>
<feature type="coiled-coil region" evidence="1">
    <location>
        <begin position="254"/>
        <end position="281"/>
    </location>
</feature>
<evidence type="ECO:0000256" key="1">
    <source>
        <dbReference type="SAM" id="Coils"/>
    </source>
</evidence>